<dbReference type="AlphaFoldDB" id="A0A4C1ZLU1"/>
<name>A0A4C1ZLU1_EUMVA</name>
<dbReference type="EMBL" id="BGZK01001952">
    <property type="protein sequence ID" value="GBP88718.1"/>
    <property type="molecule type" value="Genomic_DNA"/>
</dbReference>
<dbReference type="Proteomes" id="UP000299102">
    <property type="component" value="Unassembled WGS sequence"/>
</dbReference>
<feature type="coiled-coil region" evidence="1">
    <location>
        <begin position="143"/>
        <end position="170"/>
    </location>
</feature>
<dbReference type="OrthoDB" id="5852160at2759"/>
<protein>
    <submittedName>
        <fullName evidence="3">Uncharacterized protein</fullName>
    </submittedName>
</protein>
<feature type="compositionally biased region" description="Basic and acidic residues" evidence="2">
    <location>
        <begin position="1"/>
        <end position="11"/>
    </location>
</feature>
<comment type="caution">
    <text evidence="3">The sequence shown here is derived from an EMBL/GenBank/DDBJ whole genome shotgun (WGS) entry which is preliminary data.</text>
</comment>
<evidence type="ECO:0000313" key="3">
    <source>
        <dbReference type="EMBL" id="GBP88718.1"/>
    </source>
</evidence>
<evidence type="ECO:0000313" key="4">
    <source>
        <dbReference type="Proteomes" id="UP000299102"/>
    </source>
</evidence>
<keyword evidence="1" id="KW-0175">Coiled coil</keyword>
<gene>
    <name evidence="3" type="ORF">EVAR_60654_1</name>
</gene>
<feature type="region of interest" description="Disordered" evidence="2">
    <location>
        <begin position="67"/>
        <end position="92"/>
    </location>
</feature>
<organism evidence="3 4">
    <name type="scientific">Eumeta variegata</name>
    <name type="common">Bagworm moth</name>
    <name type="synonym">Eumeta japonica</name>
    <dbReference type="NCBI Taxonomy" id="151549"/>
    <lineage>
        <taxon>Eukaryota</taxon>
        <taxon>Metazoa</taxon>
        <taxon>Ecdysozoa</taxon>
        <taxon>Arthropoda</taxon>
        <taxon>Hexapoda</taxon>
        <taxon>Insecta</taxon>
        <taxon>Pterygota</taxon>
        <taxon>Neoptera</taxon>
        <taxon>Endopterygota</taxon>
        <taxon>Lepidoptera</taxon>
        <taxon>Glossata</taxon>
        <taxon>Ditrysia</taxon>
        <taxon>Tineoidea</taxon>
        <taxon>Psychidae</taxon>
        <taxon>Oiketicinae</taxon>
        <taxon>Eumeta</taxon>
    </lineage>
</organism>
<dbReference type="STRING" id="151549.A0A4C1ZLU1"/>
<keyword evidence="4" id="KW-1185">Reference proteome</keyword>
<reference evidence="3 4" key="1">
    <citation type="journal article" date="2019" name="Commun. Biol.">
        <title>The bagworm genome reveals a unique fibroin gene that provides high tensile strength.</title>
        <authorList>
            <person name="Kono N."/>
            <person name="Nakamura H."/>
            <person name="Ohtoshi R."/>
            <person name="Tomita M."/>
            <person name="Numata K."/>
            <person name="Arakawa K."/>
        </authorList>
    </citation>
    <scope>NUCLEOTIDE SEQUENCE [LARGE SCALE GENOMIC DNA]</scope>
</reference>
<accession>A0A4C1ZLU1</accession>
<feature type="region of interest" description="Disordered" evidence="2">
    <location>
        <begin position="1"/>
        <end position="21"/>
    </location>
</feature>
<proteinExistence type="predicted"/>
<evidence type="ECO:0000256" key="1">
    <source>
        <dbReference type="SAM" id="Coils"/>
    </source>
</evidence>
<sequence>MPKIPEKDDGKNTAGKILDGGRAGEFMQTRFTRIPDAHLNRETVAGIRDMNLGKVKNGQPVLGAPTIRFDTGHNSGAKPHINIDPKGRPKSTNPHIEVPAEVVKSAQVINKTIKYAGITLTVAAVVIDTWRIGSAFKDDLYIRDHADEIIEELEDAIRELRKSLSTETKSTNRSEIRTTIEYLENILRDVKRTKKVPVKTIKTVSSVGGGWSGGAVGGAAGAWGGAKAGALVGTTFGPVGTVVGAPIGAVIGAIGGGILAGMGGSAVGEKIADKALQLAD</sequence>
<evidence type="ECO:0000256" key="2">
    <source>
        <dbReference type="SAM" id="MobiDB-lite"/>
    </source>
</evidence>